<organism evidence="2 3">
    <name type="scientific">Flavobacterium silvaticum</name>
    <dbReference type="NCBI Taxonomy" id="1852020"/>
    <lineage>
        <taxon>Bacteria</taxon>
        <taxon>Pseudomonadati</taxon>
        <taxon>Bacteroidota</taxon>
        <taxon>Flavobacteriia</taxon>
        <taxon>Flavobacteriales</taxon>
        <taxon>Flavobacteriaceae</taxon>
        <taxon>Flavobacterium</taxon>
    </lineage>
</organism>
<sequence>MKKLLCVAMLLACPVFYGQSDLGAWYIYFGSIKPENSKWSFEPEIQFRNHDLGGDLQQLLVRPAIRYNLETNFSIAAGYAYVLSEAEETPDNPHRENRIYEEAILRQEVGRVAIRHRFRYEQRFMEDRDFNTRYRYCLFIDIPLNNTSIKEKTIYAALYNEIFINGKRNDDTPSVFDRDRIYLGAGYRLTKNFGIQLGWMNQMLEKTSKSQLMLSLHHTLPIRRANSGNPVPARG</sequence>
<evidence type="ECO:0000313" key="3">
    <source>
        <dbReference type="Proteomes" id="UP000712080"/>
    </source>
</evidence>
<feature type="signal peptide" evidence="1">
    <location>
        <begin position="1"/>
        <end position="17"/>
    </location>
</feature>
<dbReference type="RefSeq" id="WP_169528340.1">
    <property type="nucleotide sequence ID" value="NZ_JAAMPU010000108.1"/>
</dbReference>
<name>A0A972FNE7_9FLAO</name>
<dbReference type="Pfam" id="PF10677">
    <property type="entry name" value="DUF2490"/>
    <property type="match status" value="1"/>
</dbReference>
<dbReference type="EMBL" id="JAAMPU010000108">
    <property type="protein sequence ID" value="NMH29236.1"/>
    <property type="molecule type" value="Genomic_DNA"/>
</dbReference>
<reference evidence="2" key="1">
    <citation type="submission" date="2020-02" db="EMBL/GenBank/DDBJ databases">
        <title>Flavobacterium sp. genome.</title>
        <authorList>
            <person name="Jung H.S."/>
            <person name="Baek J.H."/>
            <person name="Jeon C.O."/>
        </authorList>
    </citation>
    <scope>NUCLEOTIDE SEQUENCE</scope>
    <source>
        <strain evidence="2">SE-s28</strain>
    </source>
</reference>
<feature type="chain" id="PRO_5037929562" evidence="1">
    <location>
        <begin position="18"/>
        <end position="235"/>
    </location>
</feature>
<evidence type="ECO:0000313" key="2">
    <source>
        <dbReference type="EMBL" id="NMH29236.1"/>
    </source>
</evidence>
<dbReference type="Proteomes" id="UP000712080">
    <property type="component" value="Unassembled WGS sequence"/>
</dbReference>
<protein>
    <submittedName>
        <fullName evidence="2">DUF2490 domain-containing protein</fullName>
    </submittedName>
</protein>
<accession>A0A972FNE7</accession>
<gene>
    <name evidence="2" type="ORF">G6047_14440</name>
</gene>
<evidence type="ECO:0000256" key="1">
    <source>
        <dbReference type="SAM" id="SignalP"/>
    </source>
</evidence>
<dbReference type="InterPro" id="IPR019619">
    <property type="entry name" value="DUF2490"/>
</dbReference>
<keyword evidence="1" id="KW-0732">Signal</keyword>
<proteinExistence type="predicted"/>
<keyword evidence="3" id="KW-1185">Reference proteome</keyword>
<dbReference type="AlphaFoldDB" id="A0A972FNE7"/>
<comment type="caution">
    <text evidence="2">The sequence shown here is derived from an EMBL/GenBank/DDBJ whole genome shotgun (WGS) entry which is preliminary data.</text>
</comment>